<keyword evidence="6" id="KW-0902">Two-component regulatory system</keyword>
<evidence type="ECO:0000259" key="8">
    <source>
        <dbReference type="PROSITE" id="PS50109"/>
    </source>
</evidence>
<dbReference type="Pfam" id="PF00512">
    <property type="entry name" value="HisKA"/>
    <property type="match status" value="1"/>
</dbReference>
<evidence type="ECO:0000256" key="7">
    <source>
        <dbReference type="PROSITE-ProRule" id="PRU00169"/>
    </source>
</evidence>
<keyword evidence="4" id="KW-0808">Transferase</keyword>
<dbReference type="PROSITE" id="PS50109">
    <property type="entry name" value="HIS_KIN"/>
    <property type="match status" value="1"/>
</dbReference>
<dbReference type="SUPFAM" id="SSF52172">
    <property type="entry name" value="CheY-like"/>
    <property type="match status" value="2"/>
</dbReference>
<evidence type="ECO:0000256" key="4">
    <source>
        <dbReference type="ARBA" id="ARBA00022679"/>
    </source>
</evidence>
<dbReference type="Pfam" id="PF02518">
    <property type="entry name" value="HATPase_c"/>
    <property type="match status" value="1"/>
</dbReference>
<evidence type="ECO:0000256" key="1">
    <source>
        <dbReference type="ARBA" id="ARBA00000085"/>
    </source>
</evidence>
<evidence type="ECO:0000256" key="6">
    <source>
        <dbReference type="ARBA" id="ARBA00023012"/>
    </source>
</evidence>
<dbReference type="SMART" id="SM00387">
    <property type="entry name" value="HATPase_c"/>
    <property type="match status" value="1"/>
</dbReference>
<dbReference type="Proteomes" id="UP000238322">
    <property type="component" value="Unassembled WGS sequence"/>
</dbReference>
<dbReference type="Gene3D" id="1.10.287.130">
    <property type="match status" value="1"/>
</dbReference>
<organism evidence="10 11">
    <name type="scientific">Blastopirellula marina</name>
    <dbReference type="NCBI Taxonomy" id="124"/>
    <lineage>
        <taxon>Bacteria</taxon>
        <taxon>Pseudomonadati</taxon>
        <taxon>Planctomycetota</taxon>
        <taxon>Planctomycetia</taxon>
        <taxon>Pirellulales</taxon>
        <taxon>Pirellulaceae</taxon>
        <taxon>Blastopirellula</taxon>
    </lineage>
</organism>
<evidence type="ECO:0000313" key="11">
    <source>
        <dbReference type="Proteomes" id="UP000238322"/>
    </source>
</evidence>
<dbReference type="PANTHER" id="PTHR45339:SF1">
    <property type="entry name" value="HYBRID SIGNAL TRANSDUCTION HISTIDINE KINASE J"/>
    <property type="match status" value="1"/>
</dbReference>
<dbReference type="SMART" id="SM00448">
    <property type="entry name" value="REC"/>
    <property type="match status" value="2"/>
</dbReference>
<evidence type="ECO:0000256" key="5">
    <source>
        <dbReference type="ARBA" id="ARBA00022777"/>
    </source>
</evidence>
<comment type="catalytic activity">
    <reaction evidence="1">
        <text>ATP + protein L-histidine = ADP + protein N-phospho-L-histidine.</text>
        <dbReference type="EC" id="2.7.13.3"/>
    </reaction>
</comment>
<accession>A0A2S8FR29</accession>
<dbReference type="GO" id="GO:0000155">
    <property type="term" value="F:phosphorelay sensor kinase activity"/>
    <property type="evidence" value="ECO:0007669"/>
    <property type="project" value="InterPro"/>
</dbReference>
<dbReference type="InterPro" id="IPR011006">
    <property type="entry name" value="CheY-like_superfamily"/>
</dbReference>
<dbReference type="PROSITE" id="PS50110">
    <property type="entry name" value="RESPONSE_REGULATORY"/>
    <property type="match status" value="2"/>
</dbReference>
<dbReference type="InterPro" id="IPR005467">
    <property type="entry name" value="His_kinase_dom"/>
</dbReference>
<dbReference type="InterPro" id="IPR003661">
    <property type="entry name" value="HisK_dim/P_dom"/>
</dbReference>
<evidence type="ECO:0000256" key="3">
    <source>
        <dbReference type="ARBA" id="ARBA00022553"/>
    </source>
</evidence>
<reference evidence="10 11" key="1">
    <citation type="submission" date="2018-02" db="EMBL/GenBank/DDBJ databases">
        <title>Comparative genomes isolates from brazilian mangrove.</title>
        <authorList>
            <person name="Araujo J.E."/>
            <person name="Taketani R.G."/>
            <person name="Silva M.C.P."/>
            <person name="Loureco M.V."/>
            <person name="Andreote F.D."/>
        </authorList>
    </citation>
    <scope>NUCLEOTIDE SEQUENCE [LARGE SCALE GENOMIC DNA]</scope>
    <source>
        <strain evidence="10 11">Hex-1 MGV</strain>
    </source>
</reference>
<dbReference type="InterPro" id="IPR001789">
    <property type="entry name" value="Sig_transdc_resp-reg_receiver"/>
</dbReference>
<feature type="modified residue" description="4-aspartylphosphate" evidence="7">
    <location>
        <position position="460"/>
    </location>
</feature>
<dbReference type="InterPro" id="IPR004358">
    <property type="entry name" value="Sig_transdc_His_kin-like_C"/>
</dbReference>
<dbReference type="AlphaFoldDB" id="A0A2S8FR29"/>
<dbReference type="Gene3D" id="3.30.565.10">
    <property type="entry name" value="Histidine kinase-like ATPase, C-terminal domain"/>
    <property type="match status" value="1"/>
</dbReference>
<feature type="domain" description="Histidine kinase" evidence="8">
    <location>
        <begin position="163"/>
        <end position="381"/>
    </location>
</feature>
<dbReference type="SUPFAM" id="SSF47384">
    <property type="entry name" value="Homodimeric domain of signal transducing histidine kinase"/>
    <property type="match status" value="1"/>
</dbReference>
<dbReference type="CDD" id="cd00156">
    <property type="entry name" value="REC"/>
    <property type="match status" value="1"/>
</dbReference>
<dbReference type="RefSeq" id="WP_105330363.1">
    <property type="nucleotide sequence ID" value="NZ_PUHY01000010.1"/>
</dbReference>
<comment type="caution">
    <text evidence="10">The sequence shown here is derived from an EMBL/GenBank/DDBJ whole genome shotgun (WGS) entry which is preliminary data.</text>
</comment>
<gene>
    <name evidence="10" type="ORF">C5Y83_14080</name>
</gene>
<keyword evidence="3 7" id="KW-0597">Phosphoprotein</keyword>
<dbReference type="InterPro" id="IPR003594">
    <property type="entry name" value="HATPase_dom"/>
</dbReference>
<dbReference type="SMART" id="SM00388">
    <property type="entry name" value="HisKA"/>
    <property type="match status" value="1"/>
</dbReference>
<dbReference type="FunFam" id="1.10.287.130:FF:000001">
    <property type="entry name" value="Two-component sensor histidine kinase"/>
    <property type="match status" value="1"/>
</dbReference>
<dbReference type="SUPFAM" id="SSF55874">
    <property type="entry name" value="ATPase domain of HSP90 chaperone/DNA topoisomerase II/histidine kinase"/>
    <property type="match status" value="1"/>
</dbReference>
<protein>
    <recommendedName>
        <fullName evidence="2">histidine kinase</fullName>
        <ecNumber evidence="2">2.7.13.3</ecNumber>
    </recommendedName>
</protein>
<dbReference type="CDD" id="cd00082">
    <property type="entry name" value="HisKA"/>
    <property type="match status" value="1"/>
</dbReference>
<keyword evidence="5" id="KW-0418">Kinase</keyword>
<feature type="domain" description="Response regulatory" evidence="9">
    <location>
        <begin position="409"/>
        <end position="525"/>
    </location>
</feature>
<evidence type="ECO:0000259" key="9">
    <source>
        <dbReference type="PROSITE" id="PS50110"/>
    </source>
</evidence>
<name>A0A2S8FR29_9BACT</name>
<dbReference type="Pfam" id="PF00072">
    <property type="entry name" value="Response_reg"/>
    <property type="match status" value="2"/>
</dbReference>
<evidence type="ECO:0000256" key="2">
    <source>
        <dbReference type="ARBA" id="ARBA00012438"/>
    </source>
</evidence>
<dbReference type="EC" id="2.7.13.3" evidence="2"/>
<dbReference type="InterPro" id="IPR036890">
    <property type="entry name" value="HATPase_C_sf"/>
</dbReference>
<proteinExistence type="predicted"/>
<feature type="domain" description="Response regulatory" evidence="9">
    <location>
        <begin position="4"/>
        <end position="126"/>
    </location>
</feature>
<evidence type="ECO:0000313" key="10">
    <source>
        <dbReference type="EMBL" id="PQO34633.1"/>
    </source>
</evidence>
<dbReference type="PRINTS" id="PR00344">
    <property type="entry name" value="BCTRLSENSOR"/>
</dbReference>
<dbReference type="CDD" id="cd17546">
    <property type="entry name" value="REC_hyHK_CKI1_RcsC-like"/>
    <property type="match status" value="1"/>
</dbReference>
<dbReference type="PANTHER" id="PTHR45339">
    <property type="entry name" value="HYBRID SIGNAL TRANSDUCTION HISTIDINE KINASE J"/>
    <property type="match status" value="1"/>
</dbReference>
<feature type="modified residue" description="4-aspartylphosphate" evidence="7">
    <location>
        <position position="58"/>
    </location>
</feature>
<dbReference type="EMBL" id="PUHY01000010">
    <property type="protein sequence ID" value="PQO34633.1"/>
    <property type="molecule type" value="Genomic_DNA"/>
</dbReference>
<sequence length="526" mass="58585">MKYHFLIIDDSPEDRNVVVSALRRDIDVRYRFTEAATGADGLEKIATLGSEIDLVFLDYRLPDMDARRFVELLLGDSTIPPVPIVLVTGSIGTDRFDKSFLEKGVQDFFGKSQITAEILPRIAINAIERHKLLLKVVESERKAEQAMIMADQANRSKSQFLTSLSHELRTPLTAIIGFAEILQQDLHAEDAAKMLDMIANSGEHLLELLNDLLDIAKVEAGKLEVESSPTDVCRLIDSACELLKYRATESGLQFRWETPQNCPPQLMIDPVRVRQILINLLTNAIKFTDHGSIHCQSEYNYAREKLWIRVTDTGPGILPDVVERIFTPFDQGPATREKKLLGIGLGLAISRQLANLMGGFLRLEETSENGSTFLLEIDAPECAPSSQETVPAHVQTEAKPSSDNWDKLSILIAEDVDANRYLLKKVFARFGIEPEFAKDGREACDSVFARSSPYDLIVMDMQMPVMDGYEATALLKAREVETPVIALTAAALSNDVERCLSVGCNQVLVKPVSVKQLQTLLMDYFG</sequence>
<dbReference type="Gene3D" id="3.40.50.2300">
    <property type="match status" value="2"/>
</dbReference>
<dbReference type="InterPro" id="IPR036097">
    <property type="entry name" value="HisK_dim/P_sf"/>
</dbReference>